<feature type="domain" description="ShKT" evidence="14">
    <location>
        <begin position="340"/>
        <end position="376"/>
    </location>
</feature>
<evidence type="ECO:0000256" key="3">
    <source>
        <dbReference type="ARBA" id="ARBA00022723"/>
    </source>
</evidence>
<dbReference type="OrthoDB" id="291007at2759"/>
<evidence type="ECO:0000256" key="10">
    <source>
        <dbReference type="ARBA" id="ARBA00023180"/>
    </source>
</evidence>
<feature type="binding site" evidence="12">
    <location>
        <position position="186"/>
    </location>
    <ligand>
        <name>Zn(2+)</name>
        <dbReference type="ChEBI" id="CHEBI:29105"/>
        <note>catalytic</note>
    </ligand>
</feature>
<dbReference type="InterPro" id="IPR034035">
    <property type="entry name" value="Astacin-like_dom"/>
</dbReference>
<comment type="caution">
    <text evidence="16">The sequence shown here is derived from an EMBL/GenBank/DDBJ whole genome shotgun (WGS) entry which is preliminary data.</text>
</comment>
<gene>
    <name evidence="16" type="ORF">EB796_005614</name>
</gene>
<evidence type="ECO:0000256" key="8">
    <source>
        <dbReference type="ARBA" id="ARBA00023145"/>
    </source>
</evidence>
<dbReference type="FunFam" id="3.40.390.10:FF:000015">
    <property type="entry name" value="Meprin A subunit"/>
    <property type="match status" value="1"/>
</dbReference>
<evidence type="ECO:0000256" key="11">
    <source>
        <dbReference type="PROSITE-ProRule" id="PRU01005"/>
    </source>
</evidence>
<feature type="binding site" evidence="12">
    <location>
        <position position="196"/>
    </location>
    <ligand>
        <name>Zn(2+)</name>
        <dbReference type="ChEBI" id="CHEBI:29105"/>
        <note>catalytic</note>
    </ligand>
</feature>
<keyword evidence="4 13" id="KW-0732">Signal</keyword>
<protein>
    <recommendedName>
        <fullName evidence="13">Metalloendopeptidase</fullName>
        <ecNumber evidence="13">3.4.24.-</ecNumber>
    </recommendedName>
</protein>
<dbReference type="EC" id="3.4.24.-" evidence="13"/>
<evidence type="ECO:0000256" key="9">
    <source>
        <dbReference type="ARBA" id="ARBA00023157"/>
    </source>
</evidence>
<dbReference type="CDD" id="cd04280">
    <property type="entry name" value="ZnMc_astacin_like"/>
    <property type="match status" value="1"/>
</dbReference>
<dbReference type="InterPro" id="IPR006026">
    <property type="entry name" value="Peptidase_Metallo"/>
</dbReference>
<proteinExistence type="predicted"/>
<feature type="domain" description="ShKT" evidence="14">
    <location>
        <begin position="394"/>
        <end position="428"/>
    </location>
</feature>
<keyword evidence="2 12" id="KW-0645">Protease</keyword>
<evidence type="ECO:0000256" key="5">
    <source>
        <dbReference type="ARBA" id="ARBA00022801"/>
    </source>
</evidence>
<organism evidence="16 17">
    <name type="scientific">Bugula neritina</name>
    <name type="common">Brown bryozoan</name>
    <name type="synonym">Sertularia neritina</name>
    <dbReference type="NCBI Taxonomy" id="10212"/>
    <lineage>
        <taxon>Eukaryota</taxon>
        <taxon>Metazoa</taxon>
        <taxon>Spiralia</taxon>
        <taxon>Lophotrochozoa</taxon>
        <taxon>Bryozoa</taxon>
        <taxon>Gymnolaemata</taxon>
        <taxon>Cheilostomatida</taxon>
        <taxon>Flustrina</taxon>
        <taxon>Buguloidea</taxon>
        <taxon>Bugulidae</taxon>
        <taxon>Bugula</taxon>
    </lineage>
</organism>
<dbReference type="EMBL" id="VXIV02000782">
    <property type="protein sequence ID" value="KAF6036087.1"/>
    <property type="molecule type" value="Genomic_DNA"/>
</dbReference>
<accession>A0A7J7KCU0</accession>
<feature type="chain" id="PRO_5029948038" description="Metalloendopeptidase" evidence="13">
    <location>
        <begin position="21"/>
        <end position="527"/>
    </location>
</feature>
<keyword evidence="6 12" id="KW-0862">Zinc</keyword>
<feature type="disulfide bond" evidence="11">
    <location>
        <begin position="394"/>
        <end position="428"/>
    </location>
</feature>
<dbReference type="InterPro" id="IPR001506">
    <property type="entry name" value="Peptidase_M12A"/>
</dbReference>
<dbReference type="PROSITE" id="PS51670">
    <property type="entry name" value="SHKT"/>
    <property type="match status" value="3"/>
</dbReference>
<dbReference type="Gene3D" id="1.10.10.1940">
    <property type="match status" value="1"/>
</dbReference>
<name>A0A7J7KCU0_BUGNE</name>
<feature type="binding site" evidence="12">
    <location>
        <position position="190"/>
    </location>
    <ligand>
        <name>Zn(2+)</name>
        <dbReference type="ChEBI" id="CHEBI:29105"/>
        <note>catalytic</note>
    </ligand>
</feature>
<dbReference type="Pfam" id="PF01549">
    <property type="entry name" value="ShK"/>
    <property type="match status" value="3"/>
</dbReference>
<dbReference type="AlphaFoldDB" id="A0A7J7KCU0"/>
<sequence length="527" mass="59465">MQRLLLTGTILVSMLAVSSSMVVNGQHMTMDEAIINAGSKKAMSKMYEIMQSEDTVRLELDMLFKMETYMKMRENMEEMVLDETTTTSSTRKKRKAIKSEDYRWPDAKVPYYISPQFSPTERMEILSAIGDFHKYTCLRFVPAIAGDKNYIKFQDGDECSSYVGMQGGNQSINLAPICRMKGVILHEIAHAIGFQHEQTRPDRDDYVTIYKENIYSNLLHNFMKYSVMDVTDLNVPYDYTSLMHYSQYAFSRDEQNKLKTIVAKDSTFQDVMGKQDGFSYRDIELANKLYKCGENNCGAVTCAEGFLGSDCKCWCDSGDKYDLLKECDGSSVPMDRPMTCVDMETDCDYWANTQKLCTGKYEEYMTINCPYSCNTCPAITTPAPISASPGTSGCTDDNQYCGYWAEKGECERNPSYMIELCKKSCGACQVVQDNATCTDSSSFCETLVDFCDSPILMQELHMNCRKSCNLCTPPSNQPVNTVIPVSTVKVEATCYNMKPTNECNLYKSMCADSPLIRKMCALTCLAC</sequence>
<evidence type="ECO:0000256" key="4">
    <source>
        <dbReference type="ARBA" id="ARBA00022729"/>
    </source>
</evidence>
<dbReference type="PANTHER" id="PTHR10127">
    <property type="entry name" value="DISCOIDIN, CUB, EGF, LAMININ , AND ZINC METALLOPROTEASE DOMAIN CONTAINING"/>
    <property type="match status" value="1"/>
</dbReference>
<dbReference type="Proteomes" id="UP000593567">
    <property type="component" value="Unassembled WGS sequence"/>
</dbReference>
<comment type="caution">
    <text evidence="11">Lacks conserved residue(s) required for the propagation of feature annotation.</text>
</comment>
<dbReference type="Pfam" id="PF01400">
    <property type="entry name" value="Astacin"/>
    <property type="match status" value="1"/>
</dbReference>
<keyword evidence="9 11" id="KW-1015">Disulfide bond</keyword>
<dbReference type="PROSITE" id="PS51864">
    <property type="entry name" value="ASTACIN"/>
    <property type="match status" value="1"/>
</dbReference>
<feature type="domain" description="ShKT" evidence="14">
    <location>
        <begin position="437"/>
        <end position="471"/>
    </location>
</feature>
<keyword evidence="8" id="KW-0865">Zymogen</keyword>
<evidence type="ECO:0000313" key="17">
    <source>
        <dbReference type="Proteomes" id="UP000593567"/>
    </source>
</evidence>
<keyword evidence="5 12" id="KW-0378">Hydrolase</keyword>
<comment type="function">
    <text evidence="1">Metalloprotease.</text>
</comment>
<dbReference type="Gene3D" id="3.40.390.10">
    <property type="entry name" value="Collagenase (Catalytic Domain)"/>
    <property type="match status" value="1"/>
</dbReference>
<comment type="cofactor">
    <cofactor evidence="12 13">
        <name>Zn(2+)</name>
        <dbReference type="ChEBI" id="CHEBI:29105"/>
    </cofactor>
    <text evidence="12 13">Binds 1 zinc ion per subunit.</text>
</comment>
<reference evidence="16" key="1">
    <citation type="submission" date="2020-06" db="EMBL/GenBank/DDBJ databases">
        <title>Draft genome of Bugula neritina, a colonial animal packing powerful symbionts and potential medicines.</title>
        <authorList>
            <person name="Rayko M."/>
        </authorList>
    </citation>
    <scope>NUCLEOTIDE SEQUENCE [LARGE SCALE GENOMIC DNA]</scope>
    <source>
        <strain evidence="16">Kwan_BN1</strain>
    </source>
</reference>
<dbReference type="InterPro" id="IPR003582">
    <property type="entry name" value="ShKT_dom"/>
</dbReference>
<dbReference type="PANTHER" id="PTHR10127:SF780">
    <property type="entry name" value="METALLOENDOPEPTIDASE"/>
    <property type="match status" value="1"/>
</dbReference>
<feature type="domain" description="Peptidase M12A" evidence="15">
    <location>
        <begin position="95"/>
        <end position="293"/>
    </location>
</feature>
<dbReference type="SMART" id="SM00235">
    <property type="entry name" value="ZnMc"/>
    <property type="match status" value="1"/>
</dbReference>
<keyword evidence="3 12" id="KW-0479">Metal-binding</keyword>
<evidence type="ECO:0000259" key="15">
    <source>
        <dbReference type="PROSITE" id="PS51864"/>
    </source>
</evidence>
<feature type="disulfide bond" evidence="12">
    <location>
        <begin position="137"/>
        <end position="292"/>
    </location>
</feature>
<keyword evidence="17" id="KW-1185">Reference proteome</keyword>
<dbReference type="GO" id="GO:0008270">
    <property type="term" value="F:zinc ion binding"/>
    <property type="evidence" value="ECO:0007669"/>
    <property type="project" value="UniProtKB-UniRule"/>
</dbReference>
<evidence type="ECO:0000256" key="13">
    <source>
        <dbReference type="RuleBase" id="RU361183"/>
    </source>
</evidence>
<evidence type="ECO:0000313" key="16">
    <source>
        <dbReference type="EMBL" id="KAF6036087.1"/>
    </source>
</evidence>
<dbReference type="GO" id="GO:0006508">
    <property type="term" value="P:proteolysis"/>
    <property type="evidence" value="ECO:0007669"/>
    <property type="project" value="UniProtKB-KW"/>
</dbReference>
<dbReference type="PRINTS" id="PR00480">
    <property type="entry name" value="ASTACIN"/>
</dbReference>
<dbReference type="SUPFAM" id="SSF55486">
    <property type="entry name" value="Metalloproteases ('zincins'), catalytic domain"/>
    <property type="match status" value="1"/>
</dbReference>
<feature type="signal peptide" evidence="13">
    <location>
        <begin position="1"/>
        <end position="20"/>
    </location>
</feature>
<evidence type="ECO:0000259" key="14">
    <source>
        <dbReference type="PROSITE" id="PS51670"/>
    </source>
</evidence>
<dbReference type="GO" id="GO:0004222">
    <property type="term" value="F:metalloendopeptidase activity"/>
    <property type="evidence" value="ECO:0007669"/>
    <property type="project" value="UniProtKB-UniRule"/>
</dbReference>
<evidence type="ECO:0000256" key="1">
    <source>
        <dbReference type="ARBA" id="ARBA00002657"/>
    </source>
</evidence>
<evidence type="ECO:0000256" key="12">
    <source>
        <dbReference type="PROSITE-ProRule" id="PRU01211"/>
    </source>
</evidence>
<keyword evidence="7 12" id="KW-0482">Metalloprotease</keyword>
<evidence type="ECO:0000256" key="6">
    <source>
        <dbReference type="ARBA" id="ARBA00022833"/>
    </source>
</evidence>
<feature type="disulfide bond" evidence="11">
    <location>
        <begin position="437"/>
        <end position="471"/>
    </location>
</feature>
<evidence type="ECO:0000256" key="2">
    <source>
        <dbReference type="ARBA" id="ARBA00022670"/>
    </source>
</evidence>
<feature type="active site" evidence="12">
    <location>
        <position position="187"/>
    </location>
</feature>
<keyword evidence="10" id="KW-0325">Glycoprotein</keyword>
<dbReference type="SMART" id="SM00254">
    <property type="entry name" value="ShKT"/>
    <property type="match status" value="3"/>
</dbReference>
<evidence type="ECO:0000256" key="7">
    <source>
        <dbReference type="ARBA" id="ARBA00023049"/>
    </source>
</evidence>
<dbReference type="InterPro" id="IPR024079">
    <property type="entry name" value="MetalloPept_cat_dom_sf"/>
</dbReference>